<sequence length="143" mass="16011">MDTDHTLDRRPDGVDDATVRALGTLGEAVEAVERARGHLYSFHQLCGTADLKIGEAVEQLREAGHDEVADELEREIIGRNVLEGRWSFQIVEEYDDGYWSAVRAAHRGAMDHLAGGVRHIHEAEMKARRITSGHPDHRSTPQH</sequence>
<dbReference type="Proteomes" id="UP000264006">
    <property type="component" value="Chromosome"/>
</dbReference>
<reference evidence="1 2" key="1">
    <citation type="submission" date="2018-09" db="EMBL/GenBank/DDBJ databases">
        <title>Complete genome sequence of Euzebya sp. DY32-46 isolated from seawater of Pacific Ocean.</title>
        <authorList>
            <person name="Xu L."/>
            <person name="Wu Y.-H."/>
            <person name="Xu X.-W."/>
        </authorList>
    </citation>
    <scope>NUCLEOTIDE SEQUENCE [LARGE SCALE GENOMIC DNA]</scope>
    <source>
        <strain evidence="1 2">DY32-46</strain>
    </source>
</reference>
<organism evidence="1 2">
    <name type="scientific">Euzebya pacifica</name>
    <dbReference type="NCBI Taxonomy" id="1608957"/>
    <lineage>
        <taxon>Bacteria</taxon>
        <taxon>Bacillati</taxon>
        <taxon>Actinomycetota</taxon>
        <taxon>Nitriliruptoria</taxon>
        <taxon>Euzebyales</taxon>
    </lineage>
</organism>
<gene>
    <name evidence="1" type="ORF">DVS28_a1589</name>
</gene>
<proteinExistence type="predicted"/>
<protein>
    <submittedName>
        <fullName evidence="1">Uncharacterized protein</fullName>
    </submittedName>
</protein>
<dbReference type="KEGG" id="euz:DVS28_a1589"/>
<dbReference type="AlphaFoldDB" id="A0A346XVN5"/>
<evidence type="ECO:0000313" key="1">
    <source>
        <dbReference type="EMBL" id="AXV06282.1"/>
    </source>
</evidence>
<accession>A0A346XVN5</accession>
<dbReference type="OrthoDB" id="3212097at2"/>
<name>A0A346XVN5_9ACTN</name>
<dbReference type="EMBL" id="CP031165">
    <property type="protein sequence ID" value="AXV06282.1"/>
    <property type="molecule type" value="Genomic_DNA"/>
</dbReference>
<keyword evidence="2" id="KW-1185">Reference proteome</keyword>
<dbReference type="RefSeq" id="WP_114590965.1">
    <property type="nucleotide sequence ID" value="NZ_CAXIBR010000032.1"/>
</dbReference>
<evidence type="ECO:0000313" key="2">
    <source>
        <dbReference type="Proteomes" id="UP000264006"/>
    </source>
</evidence>